<accession>E8M173</accession>
<keyword evidence="1" id="KW-1133">Transmembrane helix</keyword>
<dbReference type="eggNOG" id="COG4961">
    <property type="taxonomic scope" value="Bacteria"/>
</dbReference>
<dbReference type="AlphaFoldDB" id="E8M173"/>
<feature type="transmembrane region" description="Helical" evidence="1">
    <location>
        <begin position="12"/>
        <end position="32"/>
    </location>
</feature>
<dbReference type="OrthoDB" id="6555614at2"/>
<name>E8M173_PHOS4</name>
<reference evidence="3 4" key="1">
    <citation type="journal article" date="2012" name="Int. J. Syst. Evol. Microbiol.">
        <title>Vibrio caribbeanicus sp. nov., isolated from the marine sponge Scleritoderma cyanea.</title>
        <authorList>
            <person name="Hoffmann M."/>
            <person name="Monday S.R."/>
            <person name="Allard M.W."/>
            <person name="Strain E.A."/>
            <person name="Whittaker P."/>
            <person name="Naum M."/>
            <person name="McCarthy P.J."/>
            <person name="Lopez J.V."/>
            <person name="Fischer M."/>
            <person name="Brown E.W."/>
        </authorList>
    </citation>
    <scope>NUCLEOTIDE SEQUENCE [LARGE SCALE GENOMIC DNA]</scope>
    <source>
        <strain evidence="4">DSMZ 21326</strain>
    </source>
</reference>
<proteinExistence type="predicted"/>
<organism evidence="3 4">
    <name type="scientific">Vibrio sinaloensis DSM 21326</name>
    <dbReference type="NCBI Taxonomy" id="945550"/>
    <lineage>
        <taxon>Bacteria</taxon>
        <taxon>Pseudomonadati</taxon>
        <taxon>Pseudomonadota</taxon>
        <taxon>Gammaproteobacteria</taxon>
        <taxon>Vibrionales</taxon>
        <taxon>Vibrionaceae</taxon>
        <taxon>Vibrio</taxon>
        <taxon>Vibrio oreintalis group</taxon>
    </lineage>
</organism>
<keyword evidence="1" id="KW-0472">Membrane</keyword>
<dbReference type="EMBL" id="AEVT01000005">
    <property type="protein sequence ID" value="EGA72219.1"/>
    <property type="molecule type" value="Genomic_DNA"/>
</dbReference>
<evidence type="ECO:0000259" key="2">
    <source>
        <dbReference type="Pfam" id="PF07811"/>
    </source>
</evidence>
<feature type="domain" description="TadE-like" evidence="2">
    <location>
        <begin position="11"/>
        <end position="53"/>
    </location>
</feature>
<dbReference type="InterPro" id="IPR012495">
    <property type="entry name" value="TadE-like_dom"/>
</dbReference>
<keyword evidence="1" id="KW-0812">Transmembrane</keyword>
<evidence type="ECO:0000256" key="1">
    <source>
        <dbReference type="SAM" id="Phobius"/>
    </source>
</evidence>
<sequence>MIRLTTRKQSGVASIEFVLGFMAFWLMCMAWVEMSYLSYISAISDLAISEAARSAKVSDGGYRAAFENVINDSDALWAGVVDESNFRLSVQYIGAVADLTNVNPCEVPDGDSFAECGTAKNSAMAIYRIDYDFTSIFTYFMDTSSLVTREVIVVQEYERGAFEING</sequence>
<protein>
    <submittedName>
        <fullName evidence="3">Membrane associated secretion system protein</fullName>
    </submittedName>
</protein>
<evidence type="ECO:0000313" key="4">
    <source>
        <dbReference type="Proteomes" id="UP000006228"/>
    </source>
</evidence>
<evidence type="ECO:0000313" key="3">
    <source>
        <dbReference type="EMBL" id="EGA72219.1"/>
    </source>
</evidence>
<dbReference type="Proteomes" id="UP000006228">
    <property type="component" value="Unassembled WGS sequence"/>
</dbReference>
<dbReference type="Pfam" id="PF07811">
    <property type="entry name" value="TadE"/>
    <property type="match status" value="1"/>
</dbReference>
<dbReference type="RefSeq" id="WP_008072693.1">
    <property type="nucleotide sequence ID" value="NZ_AEVT01000005.1"/>
</dbReference>
<comment type="caution">
    <text evidence="3">The sequence shown here is derived from an EMBL/GenBank/DDBJ whole genome shotgun (WGS) entry which is preliminary data.</text>
</comment>
<gene>
    <name evidence="3" type="ORF">VISI1226_06104</name>
</gene>
<dbReference type="GeneID" id="95567420"/>